<dbReference type="OrthoDB" id="3327300at2"/>
<evidence type="ECO:0000256" key="9">
    <source>
        <dbReference type="ARBA" id="ARBA00023065"/>
    </source>
</evidence>
<evidence type="ECO:0000256" key="11">
    <source>
        <dbReference type="ARBA" id="ARBA00023136"/>
    </source>
</evidence>
<dbReference type="GO" id="GO:0005886">
    <property type="term" value="C:plasma membrane"/>
    <property type="evidence" value="ECO:0007669"/>
    <property type="project" value="UniProtKB-SubCell"/>
</dbReference>
<evidence type="ECO:0000256" key="5">
    <source>
        <dbReference type="ARBA" id="ARBA00022596"/>
    </source>
</evidence>
<comment type="catalytic activity">
    <reaction evidence="15">
        <text>Ni(2+)(out) + ATP + H2O = Ni(2+)(in) + ADP + phosphate + H(+)</text>
        <dbReference type="Rhea" id="RHEA:15557"/>
        <dbReference type="ChEBI" id="CHEBI:15377"/>
        <dbReference type="ChEBI" id="CHEBI:15378"/>
        <dbReference type="ChEBI" id="CHEBI:30616"/>
        <dbReference type="ChEBI" id="CHEBI:43474"/>
        <dbReference type="ChEBI" id="CHEBI:49786"/>
        <dbReference type="ChEBI" id="CHEBI:456216"/>
        <dbReference type="EC" id="7.2.2.11"/>
    </reaction>
    <physiologicalReaction direction="left-to-right" evidence="15">
        <dbReference type="Rhea" id="RHEA:15558"/>
    </physiologicalReaction>
</comment>
<comment type="caution">
    <text evidence="17">The sequence shown here is derived from an EMBL/GenBank/DDBJ whole genome shotgun (WGS) entry which is preliminary data.</text>
</comment>
<evidence type="ECO:0000256" key="10">
    <source>
        <dbReference type="ARBA" id="ARBA00023112"/>
    </source>
</evidence>
<keyword evidence="11" id="KW-0472">Membrane</keyword>
<dbReference type="GO" id="GO:0015413">
    <property type="term" value="F:ABC-type nickel transporter activity"/>
    <property type="evidence" value="ECO:0007669"/>
    <property type="project" value="UniProtKB-EC"/>
</dbReference>
<dbReference type="EC" id="7.2.2.11" evidence="13"/>
<dbReference type="Proteomes" id="UP000237752">
    <property type="component" value="Unassembled WGS sequence"/>
</dbReference>
<dbReference type="RefSeq" id="WP_106348108.1">
    <property type="nucleotide sequence ID" value="NZ_PVUE01000003.1"/>
</dbReference>
<dbReference type="Pfam" id="PF00005">
    <property type="entry name" value="ABC_tran"/>
    <property type="match status" value="1"/>
</dbReference>
<name>A0A2T1A3I2_9ACTN</name>
<evidence type="ECO:0000256" key="13">
    <source>
        <dbReference type="ARBA" id="ARBA00039098"/>
    </source>
</evidence>
<evidence type="ECO:0000256" key="4">
    <source>
        <dbReference type="ARBA" id="ARBA00022475"/>
    </source>
</evidence>
<keyword evidence="9" id="KW-0406">Ion transport</keyword>
<evidence type="ECO:0000256" key="6">
    <source>
        <dbReference type="ARBA" id="ARBA00022741"/>
    </source>
</evidence>
<dbReference type="InterPro" id="IPR050388">
    <property type="entry name" value="ABC_Ni/Peptide_Import"/>
</dbReference>
<dbReference type="SUPFAM" id="SSF52540">
    <property type="entry name" value="P-loop containing nucleoside triphosphate hydrolases"/>
    <property type="match status" value="1"/>
</dbReference>
<evidence type="ECO:0000256" key="12">
    <source>
        <dbReference type="ARBA" id="ARBA00038669"/>
    </source>
</evidence>
<dbReference type="PANTHER" id="PTHR43297:SF13">
    <property type="entry name" value="NICKEL ABC TRANSPORTER, ATP-BINDING PROTEIN"/>
    <property type="match status" value="1"/>
</dbReference>
<evidence type="ECO:0000313" key="17">
    <source>
        <dbReference type="EMBL" id="PRZ43146.1"/>
    </source>
</evidence>
<evidence type="ECO:0000256" key="1">
    <source>
        <dbReference type="ARBA" id="ARBA00004202"/>
    </source>
</evidence>
<evidence type="ECO:0000256" key="2">
    <source>
        <dbReference type="ARBA" id="ARBA00005417"/>
    </source>
</evidence>
<feature type="domain" description="ABC transporter" evidence="16">
    <location>
        <begin position="8"/>
        <end position="254"/>
    </location>
</feature>
<evidence type="ECO:0000256" key="8">
    <source>
        <dbReference type="ARBA" id="ARBA00022967"/>
    </source>
</evidence>
<dbReference type="SMART" id="SM00382">
    <property type="entry name" value="AAA"/>
    <property type="match status" value="1"/>
</dbReference>
<keyword evidence="7 17" id="KW-0067">ATP-binding</keyword>
<comment type="similarity">
    <text evidence="2">Belongs to the ABC transporter superfamily.</text>
</comment>
<evidence type="ECO:0000256" key="14">
    <source>
        <dbReference type="ARBA" id="ARBA00044143"/>
    </source>
</evidence>
<dbReference type="GO" id="GO:0005524">
    <property type="term" value="F:ATP binding"/>
    <property type="evidence" value="ECO:0007669"/>
    <property type="project" value="UniProtKB-KW"/>
</dbReference>
<proteinExistence type="inferred from homology"/>
<organism evidence="17 18">
    <name type="scientific">Antricoccus suffuscus</name>
    <dbReference type="NCBI Taxonomy" id="1629062"/>
    <lineage>
        <taxon>Bacteria</taxon>
        <taxon>Bacillati</taxon>
        <taxon>Actinomycetota</taxon>
        <taxon>Actinomycetes</taxon>
        <taxon>Geodermatophilales</taxon>
        <taxon>Antricoccaceae</taxon>
        <taxon>Antricoccus</taxon>
    </lineage>
</organism>
<keyword evidence="3" id="KW-0813">Transport</keyword>
<dbReference type="Gene3D" id="3.40.50.300">
    <property type="entry name" value="P-loop containing nucleotide triphosphate hydrolases"/>
    <property type="match status" value="1"/>
</dbReference>
<accession>A0A2T1A3I2</accession>
<dbReference type="GO" id="GO:0016887">
    <property type="term" value="F:ATP hydrolysis activity"/>
    <property type="evidence" value="ECO:0007669"/>
    <property type="project" value="InterPro"/>
</dbReference>
<keyword evidence="8" id="KW-1278">Translocase</keyword>
<evidence type="ECO:0000256" key="15">
    <source>
        <dbReference type="ARBA" id="ARBA00048610"/>
    </source>
</evidence>
<keyword evidence="4" id="KW-1003">Cell membrane</keyword>
<comment type="subunit">
    <text evidence="12">The complex is composed of two ATP-binding proteins (NikD and NikE), two transmembrane proteins (NikB and NikC) and a solute-binding protein (NikA).</text>
</comment>
<dbReference type="EMBL" id="PVUE01000003">
    <property type="protein sequence ID" value="PRZ43146.1"/>
    <property type="molecule type" value="Genomic_DNA"/>
</dbReference>
<keyword evidence="18" id="KW-1185">Reference proteome</keyword>
<dbReference type="PROSITE" id="PS50893">
    <property type="entry name" value="ABC_TRANSPORTER_2"/>
    <property type="match status" value="1"/>
</dbReference>
<comment type="subcellular location">
    <subcellularLocation>
        <location evidence="1">Cell membrane</location>
        <topology evidence="1">Peripheral membrane protein</topology>
    </subcellularLocation>
</comment>
<evidence type="ECO:0000256" key="3">
    <source>
        <dbReference type="ARBA" id="ARBA00022448"/>
    </source>
</evidence>
<keyword evidence="6" id="KW-0547">Nucleotide-binding</keyword>
<evidence type="ECO:0000313" key="18">
    <source>
        <dbReference type="Proteomes" id="UP000237752"/>
    </source>
</evidence>
<evidence type="ECO:0000259" key="16">
    <source>
        <dbReference type="PROSITE" id="PS50893"/>
    </source>
</evidence>
<keyword evidence="5" id="KW-0533">Nickel</keyword>
<protein>
    <recommendedName>
        <fullName evidence="14">Nickel import system ATP-binding protein NikD</fullName>
        <ecNumber evidence="13">7.2.2.11</ecNumber>
    </recommendedName>
</protein>
<evidence type="ECO:0000256" key="7">
    <source>
        <dbReference type="ARBA" id="ARBA00022840"/>
    </source>
</evidence>
<gene>
    <name evidence="17" type="ORF">CLV47_103204</name>
</gene>
<dbReference type="InterPro" id="IPR003439">
    <property type="entry name" value="ABC_transporter-like_ATP-bd"/>
</dbReference>
<dbReference type="CDD" id="cd03257">
    <property type="entry name" value="ABC_NikE_OppD_transporters"/>
    <property type="match status" value="1"/>
</dbReference>
<sequence>MSSAATGMELVDLSIRIPLPGTPRRWVYPARDISLPFHAGSITAIVGESGCGKSVLALAAMGLLPAGTQTSGSIFARDIDVLAATESELRNVRGRGVGLIPQSAATHLTPVRTIGSTMAESLAIHGFPARPIDIAHLLRTVELDAETARRYPHEVSGGMAQRVLIALTCALEPTILVADEPTSALDADTAALVRRQLRDQANRGAAVVLITHDLVAARAAADHVAVMYAGQILETGPARVALRAPAHDYTRALLAALPENGLIPPPGTPSSLVDPHPAVCPWHQRVGVSCSAASLSAVGADHLVACDSAARC</sequence>
<dbReference type="InterPro" id="IPR003593">
    <property type="entry name" value="AAA+_ATPase"/>
</dbReference>
<dbReference type="PANTHER" id="PTHR43297">
    <property type="entry name" value="OLIGOPEPTIDE TRANSPORT ATP-BINDING PROTEIN APPD"/>
    <property type="match status" value="1"/>
</dbReference>
<reference evidence="17 18" key="1">
    <citation type="submission" date="2018-03" db="EMBL/GenBank/DDBJ databases">
        <title>Genomic Encyclopedia of Archaeal and Bacterial Type Strains, Phase II (KMG-II): from individual species to whole genera.</title>
        <authorList>
            <person name="Goeker M."/>
        </authorList>
    </citation>
    <scope>NUCLEOTIDE SEQUENCE [LARGE SCALE GENOMIC DNA]</scope>
    <source>
        <strain evidence="17 18">DSM 100065</strain>
    </source>
</reference>
<keyword evidence="10" id="KW-0921">Nickel transport</keyword>
<dbReference type="AlphaFoldDB" id="A0A2T1A3I2"/>
<dbReference type="InterPro" id="IPR027417">
    <property type="entry name" value="P-loop_NTPase"/>
</dbReference>